<evidence type="ECO:0000313" key="4">
    <source>
        <dbReference type="Proteomes" id="UP000757232"/>
    </source>
</evidence>
<name>A0A9Q5N5M7_SANBA</name>
<dbReference type="Proteomes" id="UP000757232">
    <property type="component" value="Unassembled WGS sequence"/>
</dbReference>
<proteinExistence type="inferred from homology"/>
<dbReference type="CDD" id="cd05157">
    <property type="entry name" value="ETNK_euk"/>
    <property type="match status" value="1"/>
</dbReference>
<dbReference type="GO" id="GO:0005737">
    <property type="term" value="C:cytoplasm"/>
    <property type="evidence" value="ECO:0007669"/>
    <property type="project" value="TreeGrafter"/>
</dbReference>
<keyword evidence="3" id="KW-0808">Transferase</keyword>
<keyword evidence="4" id="KW-1185">Reference proteome</keyword>
<dbReference type="GO" id="GO:0004305">
    <property type="term" value="F:ethanolamine kinase activity"/>
    <property type="evidence" value="ECO:0007669"/>
    <property type="project" value="TreeGrafter"/>
</dbReference>
<protein>
    <submittedName>
        <fullName evidence="3">Kinase-like protein</fullName>
    </submittedName>
</protein>
<feature type="compositionally biased region" description="Polar residues" evidence="2">
    <location>
        <begin position="98"/>
        <end position="109"/>
    </location>
</feature>
<dbReference type="SUPFAM" id="SSF56112">
    <property type="entry name" value="Protein kinase-like (PK-like)"/>
    <property type="match status" value="1"/>
</dbReference>
<comment type="caution">
    <text evidence="3">The sequence shown here is derived from an EMBL/GenBank/DDBJ whole genome shotgun (WGS) entry which is preliminary data.</text>
</comment>
<dbReference type="GO" id="GO:0006646">
    <property type="term" value="P:phosphatidylethanolamine biosynthetic process"/>
    <property type="evidence" value="ECO:0007669"/>
    <property type="project" value="TreeGrafter"/>
</dbReference>
<dbReference type="Gene3D" id="3.30.200.20">
    <property type="entry name" value="Phosphorylase Kinase, domain 1"/>
    <property type="match status" value="1"/>
</dbReference>
<dbReference type="EMBL" id="LNZH02000211">
    <property type="protein sequence ID" value="OCB85218.1"/>
    <property type="molecule type" value="Genomic_DNA"/>
</dbReference>
<keyword evidence="3" id="KW-0418">Kinase</keyword>
<sequence>MWTLGGRDDFIPRSEHYIIMGYDKSITPQILQRSALDIATFQTLAFTITAVDIVELLMTPPTLGPELSSPSPMSTPTANLSAVSLNRPSSASLRGRSTDSARSTYPTISRTSSNASIPFGSDEEVEEVREAGLRHAKGRLNAKTLEFARDSLEIILALKVPTWSSSHTLSAEGVKVFKVSGSLTNAVFFISYPSSPSLRTILLRIYGSSSSQLISRPHELHTLHVLSSRYRIGPRVYGTFENGRVEEYFESAALTAAEMRDPIISGWIGARMAELHCVDIALIEEVMLEIQGENAGWEVLARKNVRKWLPSAREVLRLPTVSDEFKSALDLDRFVEDWERYMTWLSNWEKINGASKRVFAHNDTQYGNLLMRKNIKEGTPGHRQIIVVDFEYAGPNSAAFDIANHFHEWTADYHSSTPHILVPERYPTEQERQNFYKAYLIHSTPPFMIASATSDGRFQGEFRGSFASKGEIPLDLAMESEKLERQVGAWSPASHAMWAVWGLVQAREDLELATQAQSKGIEPDSPEFDYLGYARCRTERFRAEINALGI</sequence>
<dbReference type="GO" id="GO:0004103">
    <property type="term" value="F:choline kinase activity"/>
    <property type="evidence" value="ECO:0007669"/>
    <property type="project" value="TreeGrafter"/>
</dbReference>
<gene>
    <name evidence="3" type="ORF">A7U60_g7845</name>
</gene>
<evidence type="ECO:0000256" key="2">
    <source>
        <dbReference type="SAM" id="MobiDB-lite"/>
    </source>
</evidence>
<organism evidence="3 4">
    <name type="scientific">Sanghuangporus baumii</name>
    <name type="common">Phellinus baumii</name>
    <dbReference type="NCBI Taxonomy" id="108892"/>
    <lineage>
        <taxon>Eukaryota</taxon>
        <taxon>Fungi</taxon>
        <taxon>Dikarya</taxon>
        <taxon>Basidiomycota</taxon>
        <taxon>Agaricomycotina</taxon>
        <taxon>Agaricomycetes</taxon>
        <taxon>Hymenochaetales</taxon>
        <taxon>Hymenochaetaceae</taxon>
        <taxon>Sanghuangporus</taxon>
    </lineage>
</organism>
<feature type="region of interest" description="Disordered" evidence="2">
    <location>
        <begin position="85"/>
        <end position="109"/>
    </location>
</feature>
<dbReference type="AlphaFoldDB" id="A0A9Q5N5M7"/>
<dbReference type="Pfam" id="PF01633">
    <property type="entry name" value="Choline_kinase"/>
    <property type="match status" value="1"/>
</dbReference>
<dbReference type="Gene3D" id="3.90.1200.10">
    <property type="match status" value="1"/>
</dbReference>
<dbReference type="InterPro" id="IPR011009">
    <property type="entry name" value="Kinase-like_dom_sf"/>
</dbReference>
<dbReference type="OrthoDB" id="10267235at2759"/>
<dbReference type="PANTHER" id="PTHR22603:SF93">
    <property type="entry name" value="RE24176P"/>
    <property type="match status" value="1"/>
</dbReference>
<evidence type="ECO:0000256" key="1">
    <source>
        <dbReference type="ARBA" id="ARBA00038211"/>
    </source>
</evidence>
<reference evidence="3" key="1">
    <citation type="submission" date="2016-06" db="EMBL/GenBank/DDBJ databases">
        <title>Draft Genome sequence of the fungus Inonotus baumii.</title>
        <authorList>
            <person name="Zhu H."/>
            <person name="Lin W."/>
        </authorList>
    </citation>
    <scope>NUCLEOTIDE SEQUENCE</scope>
    <source>
        <strain evidence="3">821</strain>
    </source>
</reference>
<accession>A0A9Q5N5M7</accession>
<dbReference type="PANTHER" id="PTHR22603">
    <property type="entry name" value="CHOLINE/ETHANOALAMINE KINASE"/>
    <property type="match status" value="1"/>
</dbReference>
<comment type="similarity">
    <text evidence="1">Belongs to the choline/ethanolamine kinase family.</text>
</comment>
<evidence type="ECO:0000313" key="3">
    <source>
        <dbReference type="EMBL" id="OCB85218.1"/>
    </source>
</evidence>